<proteinExistence type="predicted"/>
<protein>
    <submittedName>
        <fullName evidence="3">Uncharacterized protein</fullName>
    </submittedName>
</protein>
<accession>A0A5B7E280</accession>
<gene>
    <name evidence="3" type="ORF">E2C01_020414</name>
</gene>
<dbReference type="Proteomes" id="UP000324222">
    <property type="component" value="Unassembled WGS sequence"/>
</dbReference>
<reference evidence="3 4" key="1">
    <citation type="submission" date="2019-05" db="EMBL/GenBank/DDBJ databases">
        <title>Another draft genome of Portunus trituberculatus and its Hox gene families provides insights of decapod evolution.</title>
        <authorList>
            <person name="Jeong J.-H."/>
            <person name="Song I."/>
            <person name="Kim S."/>
            <person name="Choi T."/>
            <person name="Kim D."/>
            <person name="Ryu S."/>
            <person name="Kim W."/>
        </authorList>
    </citation>
    <scope>NUCLEOTIDE SEQUENCE [LARGE SCALE GENOMIC DNA]</scope>
    <source>
        <tissue evidence="3">Muscle</tissue>
    </source>
</reference>
<evidence type="ECO:0000313" key="3">
    <source>
        <dbReference type="EMBL" id="MPC27246.1"/>
    </source>
</evidence>
<name>A0A5B7E280_PORTR</name>
<evidence type="ECO:0000256" key="2">
    <source>
        <dbReference type="SAM" id="Phobius"/>
    </source>
</evidence>
<keyword evidence="4" id="KW-1185">Reference proteome</keyword>
<dbReference type="AlphaFoldDB" id="A0A5B7E280"/>
<keyword evidence="2" id="KW-0472">Membrane</keyword>
<feature type="transmembrane region" description="Helical" evidence="2">
    <location>
        <begin position="46"/>
        <end position="71"/>
    </location>
</feature>
<evidence type="ECO:0000313" key="4">
    <source>
        <dbReference type="Proteomes" id="UP000324222"/>
    </source>
</evidence>
<evidence type="ECO:0000256" key="1">
    <source>
        <dbReference type="SAM" id="MobiDB-lite"/>
    </source>
</evidence>
<organism evidence="3 4">
    <name type="scientific">Portunus trituberculatus</name>
    <name type="common">Swimming crab</name>
    <name type="synonym">Neptunus trituberculatus</name>
    <dbReference type="NCBI Taxonomy" id="210409"/>
    <lineage>
        <taxon>Eukaryota</taxon>
        <taxon>Metazoa</taxon>
        <taxon>Ecdysozoa</taxon>
        <taxon>Arthropoda</taxon>
        <taxon>Crustacea</taxon>
        <taxon>Multicrustacea</taxon>
        <taxon>Malacostraca</taxon>
        <taxon>Eumalacostraca</taxon>
        <taxon>Eucarida</taxon>
        <taxon>Decapoda</taxon>
        <taxon>Pleocyemata</taxon>
        <taxon>Brachyura</taxon>
        <taxon>Eubrachyura</taxon>
        <taxon>Portunoidea</taxon>
        <taxon>Portunidae</taxon>
        <taxon>Portuninae</taxon>
        <taxon>Portunus</taxon>
    </lineage>
</organism>
<keyword evidence="2" id="KW-0812">Transmembrane</keyword>
<feature type="region of interest" description="Disordered" evidence="1">
    <location>
        <begin position="1"/>
        <end position="29"/>
    </location>
</feature>
<sequence length="105" mass="11223">MWRRPKPADPGTAQWCSHQPPPHYLASGSSSSSRAVARVEAVGTEALPLCTFSVVLATACLMVLCCLTAVVLVAGRAWLSSTVVLMAGTLLSNLYNELHLKEGLW</sequence>
<keyword evidence="2" id="KW-1133">Transmembrane helix</keyword>
<dbReference type="EMBL" id="VSRR010001714">
    <property type="protein sequence ID" value="MPC27246.1"/>
    <property type="molecule type" value="Genomic_DNA"/>
</dbReference>
<comment type="caution">
    <text evidence="3">The sequence shown here is derived from an EMBL/GenBank/DDBJ whole genome shotgun (WGS) entry which is preliminary data.</text>
</comment>